<dbReference type="InterPro" id="IPR036890">
    <property type="entry name" value="HATPase_C_sf"/>
</dbReference>
<protein>
    <submittedName>
        <fullName evidence="3">SpoIIE family protein phosphatase</fullName>
    </submittedName>
</protein>
<dbReference type="Pfam" id="PF07228">
    <property type="entry name" value="SpoIIE"/>
    <property type="match status" value="1"/>
</dbReference>
<dbReference type="RefSeq" id="WP_202096707.1">
    <property type="nucleotide sequence ID" value="NZ_CP061037.1"/>
</dbReference>
<dbReference type="EMBL" id="CP061037">
    <property type="protein sequence ID" value="QQV79438.1"/>
    <property type="molecule type" value="Genomic_DNA"/>
</dbReference>
<dbReference type="InterPro" id="IPR001932">
    <property type="entry name" value="PPM-type_phosphatase-like_dom"/>
</dbReference>
<dbReference type="AlphaFoldDB" id="A0A974S644"/>
<proteinExistence type="predicted"/>
<dbReference type="InterPro" id="IPR036457">
    <property type="entry name" value="PPM-type-like_dom_sf"/>
</dbReference>
<keyword evidence="4" id="KW-1185">Reference proteome</keyword>
<dbReference type="Proteomes" id="UP000595894">
    <property type="component" value="Plasmid punnamed2"/>
</dbReference>
<name>A0A974S644_9SPHN</name>
<reference evidence="4" key="1">
    <citation type="submission" date="2020-09" db="EMBL/GenBank/DDBJ databases">
        <title>Sphingomonas sp., a new species isolated from pork steak.</title>
        <authorList>
            <person name="Heidler von Heilborn D."/>
        </authorList>
    </citation>
    <scope>NUCLEOTIDE SEQUENCE [LARGE SCALE GENOMIC DNA]</scope>
    <source>
        <plasmid evidence="4">punnamed2</plasmid>
    </source>
</reference>
<dbReference type="CDD" id="cd16934">
    <property type="entry name" value="HATPase_RsbT-like"/>
    <property type="match status" value="1"/>
</dbReference>
<geneLocation type="plasmid" evidence="3 4">
    <name>punnamed2</name>
</geneLocation>
<keyword evidence="3" id="KW-0614">Plasmid</keyword>
<sequence length="334" mass="35019">MRLIEVRDVSQVAEARRTAVALAETHGFDESDAGRVAIVATELATNILKHGDGGNLLIDSFEDASGAGIECMALDKGIGMADVALSMRDGHSTTGTAGNGLGAVFRGSHATDIYSAPGCGTAIMARLQKGRPGSDRQVEHPTYGAVSLPMRGEEACGDAWCRKDDDSGPTFMVADGLGHGPLAAQAAHAATRTFHASSNISPSEMLVAMHGALRPTRGAAVGIAHFDASSRQIVFAGVGNIAATLVDAENGVRRMISNNGTIGHIARRMRDFIYPVTTTTLVILASDGLATSWDLASYPGLFSHHPALIAGVLWRDFNRGRDDVTVFVSRIEVA</sequence>
<feature type="domain" description="Histidine kinase/HSP90-like ATPase" evidence="2">
    <location>
        <begin position="8"/>
        <end position="104"/>
    </location>
</feature>
<evidence type="ECO:0000313" key="3">
    <source>
        <dbReference type="EMBL" id="QQV79438.1"/>
    </source>
</evidence>
<dbReference type="Pfam" id="PF13581">
    <property type="entry name" value="HATPase_c_2"/>
    <property type="match status" value="1"/>
</dbReference>
<dbReference type="Gene3D" id="3.30.565.10">
    <property type="entry name" value="Histidine kinase-like ATPase, C-terminal domain"/>
    <property type="match status" value="1"/>
</dbReference>
<dbReference type="KEGG" id="sari:H5J25_19755"/>
<dbReference type="PANTHER" id="PTHR35801">
    <property type="entry name" value="PHOSPHOSERINE PHOSPHATASE RSBX"/>
    <property type="match status" value="1"/>
</dbReference>
<accession>A0A974S644</accession>
<organism evidence="3 4">
    <name type="scientific">Sphingomonas aliaeris</name>
    <dbReference type="NCBI Taxonomy" id="2759526"/>
    <lineage>
        <taxon>Bacteria</taxon>
        <taxon>Pseudomonadati</taxon>
        <taxon>Pseudomonadota</taxon>
        <taxon>Alphaproteobacteria</taxon>
        <taxon>Sphingomonadales</taxon>
        <taxon>Sphingomonadaceae</taxon>
        <taxon>Sphingomonas</taxon>
    </lineage>
</organism>
<evidence type="ECO:0000313" key="4">
    <source>
        <dbReference type="Proteomes" id="UP000595894"/>
    </source>
</evidence>
<dbReference type="PANTHER" id="PTHR35801:SF1">
    <property type="entry name" value="PHOSPHOSERINE PHOSPHATASE RSBX"/>
    <property type="match status" value="1"/>
</dbReference>
<feature type="domain" description="PPM-type phosphatase" evidence="1">
    <location>
        <begin position="170"/>
        <end position="290"/>
    </location>
</feature>
<dbReference type="InterPro" id="IPR003594">
    <property type="entry name" value="HATPase_dom"/>
</dbReference>
<dbReference type="Gene3D" id="3.60.40.10">
    <property type="entry name" value="PPM-type phosphatase domain"/>
    <property type="match status" value="1"/>
</dbReference>
<evidence type="ECO:0000259" key="2">
    <source>
        <dbReference type="Pfam" id="PF13581"/>
    </source>
</evidence>
<dbReference type="SUPFAM" id="SSF55874">
    <property type="entry name" value="ATPase domain of HSP90 chaperone/DNA topoisomerase II/histidine kinase"/>
    <property type="match status" value="1"/>
</dbReference>
<dbReference type="InterPro" id="IPR039248">
    <property type="entry name" value="Ptase_RsbX"/>
</dbReference>
<gene>
    <name evidence="3" type="ORF">H5J25_19755</name>
</gene>
<dbReference type="SUPFAM" id="SSF81606">
    <property type="entry name" value="PP2C-like"/>
    <property type="match status" value="1"/>
</dbReference>
<evidence type="ECO:0000259" key="1">
    <source>
        <dbReference type="Pfam" id="PF07228"/>
    </source>
</evidence>